<feature type="domain" description="CusB-like beta-barrel" evidence="6">
    <location>
        <begin position="263"/>
        <end position="334"/>
    </location>
</feature>
<keyword evidence="4" id="KW-0812">Transmembrane</keyword>
<feature type="region of interest" description="Disordered" evidence="3">
    <location>
        <begin position="1"/>
        <end position="38"/>
    </location>
</feature>
<evidence type="ECO:0000256" key="4">
    <source>
        <dbReference type="SAM" id="Phobius"/>
    </source>
</evidence>
<feature type="domain" description="Multidrug resistance protein MdtA-like barrel-sandwich hybrid" evidence="5">
    <location>
        <begin position="101"/>
        <end position="252"/>
    </location>
</feature>
<evidence type="ECO:0000259" key="6">
    <source>
        <dbReference type="Pfam" id="PF25954"/>
    </source>
</evidence>
<dbReference type="Gene3D" id="2.40.30.170">
    <property type="match status" value="1"/>
</dbReference>
<dbReference type="Proteomes" id="UP001379533">
    <property type="component" value="Chromosome"/>
</dbReference>
<dbReference type="Pfam" id="PF25954">
    <property type="entry name" value="Beta-barrel_RND_2"/>
    <property type="match status" value="1"/>
</dbReference>
<keyword evidence="2" id="KW-0175">Coiled coil</keyword>
<dbReference type="PANTHER" id="PTHR30469:SF15">
    <property type="entry name" value="HLYD FAMILY OF SECRETION PROTEINS"/>
    <property type="match status" value="1"/>
</dbReference>
<evidence type="ECO:0000256" key="3">
    <source>
        <dbReference type="SAM" id="MobiDB-lite"/>
    </source>
</evidence>
<reference evidence="7 8" key="1">
    <citation type="submission" date="2021-12" db="EMBL/GenBank/DDBJ databases">
        <title>Discovery of the Pendulisporaceae a myxobacterial family with distinct sporulation behavior and unique specialized metabolism.</title>
        <authorList>
            <person name="Garcia R."/>
            <person name="Popoff A."/>
            <person name="Bader C.D."/>
            <person name="Loehr J."/>
            <person name="Walesch S."/>
            <person name="Walt C."/>
            <person name="Boldt J."/>
            <person name="Bunk B."/>
            <person name="Haeckl F.J.F.P.J."/>
            <person name="Gunesch A.P."/>
            <person name="Birkelbach J."/>
            <person name="Nuebel U."/>
            <person name="Pietschmann T."/>
            <person name="Bach T."/>
            <person name="Mueller R."/>
        </authorList>
    </citation>
    <scope>NUCLEOTIDE SEQUENCE [LARGE SCALE GENOMIC DNA]</scope>
    <source>
        <strain evidence="7 8">MSr12523</strain>
    </source>
</reference>
<dbReference type="RefSeq" id="WP_394850220.1">
    <property type="nucleotide sequence ID" value="NZ_CP089982.1"/>
</dbReference>
<dbReference type="NCBIfam" id="TIGR01730">
    <property type="entry name" value="RND_mfp"/>
    <property type="match status" value="1"/>
</dbReference>
<dbReference type="Pfam" id="PF25917">
    <property type="entry name" value="BSH_RND"/>
    <property type="match status" value="1"/>
</dbReference>
<dbReference type="InterPro" id="IPR006143">
    <property type="entry name" value="RND_pump_MFP"/>
</dbReference>
<dbReference type="Gene3D" id="1.10.287.470">
    <property type="entry name" value="Helix hairpin bin"/>
    <property type="match status" value="1"/>
</dbReference>
<dbReference type="Gene3D" id="2.40.420.20">
    <property type="match status" value="1"/>
</dbReference>
<organism evidence="7 8">
    <name type="scientific">Pendulispora brunnea</name>
    <dbReference type="NCBI Taxonomy" id="2905690"/>
    <lineage>
        <taxon>Bacteria</taxon>
        <taxon>Pseudomonadati</taxon>
        <taxon>Myxococcota</taxon>
        <taxon>Myxococcia</taxon>
        <taxon>Myxococcales</taxon>
        <taxon>Sorangiineae</taxon>
        <taxon>Pendulisporaceae</taxon>
        <taxon>Pendulispora</taxon>
    </lineage>
</organism>
<dbReference type="Gene3D" id="2.40.50.100">
    <property type="match status" value="1"/>
</dbReference>
<feature type="transmembrane region" description="Helical" evidence="4">
    <location>
        <begin position="45"/>
        <end position="66"/>
    </location>
</feature>
<gene>
    <name evidence="7" type="ORF">LZC95_22535</name>
</gene>
<dbReference type="PANTHER" id="PTHR30469">
    <property type="entry name" value="MULTIDRUG RESISTANCE PROTEIN MDTA"/>
    <property type="match status" value="1"/>
</dbReference>
<keyword evidence="8" id="KW-1185">Reference proteome</keyword>
<name>A0ABZ2KM11_9BACT</name>
<evidence type="ECO:0000256" key="2">
    <source>
        <dbReference type="SAM" id="Coils"/>
    </source>
</evidence>
<dbReference type="SUPFAM" id="SSF111369">
    <property type="entry name" value="HlyD-like secretion proteins"/>
    <property type="match status" value="1"/>
</dbReference>
<protein>
    <submittedName>
        <fullName evidence="7">Efflux RND transporter periplasmic adaptor subunit</fullName>
    </submittedName>
</protein>
<dbReference type="InterPro" id="IPR058625">
    <property type="entry name" value="MdtA-like_BSH"/>
</dbReference>
<keyword evidence="4" id="KW-0472">Membrane</keyword>
<dbReference type="InterPro" id="IPR058792">
    <property type="entry name" value="Beta-barrel_RND_2"/>
</dbReference>
<evidence type="ECO:0000313" key="8">
    <source>
        <dbReference type="Proteomes" id="UP001379533"/>
    </source>
</evidence>
<proteinExistence type="inferred from homology"/>
<accession>A0ABZ2KM11</accession>
<feature type="region of interest" description="Disordered" evidence="3">
    <location>
        <begin position="395"/>
        <end position="421"/>
    </location>
</feature>
<feature type="coiled-coil region" evidence="2">
    <location>
        <begin position="142"/>
        <end position="221"/>
    </location>
</feature>
<comment type="similarity">
    <text evidence="1">Belongs to the membrane fusion protein (MFP) (TC 8.A.1) family.</text>
</comment>
<dbReference type="EMBL" id="CP089982">
    <property type="protein sequence ID" value="WXA99581.1"/>
    <property type="molecule type" value="Genomic_DNA"/>
</dbReference>
<sequence length="421" mass="44305">MARVQNDSLSAELASLRIDRTGPSRGSSSPSPPVRGTQGGLSKRWIALLAVAGVGAVSAVSARPLLARVQRPVVRMTEIAQVAPSQASVELTATGYVVAQRTAKVGAKVQGRITKTNAHEGDRVHQGDVLFELDPTDQRRELAAARARVEVARAKVQVARATLAETERSLAREKKLAASGAVAVATAEDLETRSLSLSASVAAAEAEIKAASADAARIEAALHDMRVLAPIDGVLTTKPLEVGEVVTNETPLVEILDPASLLVEVDVPEGRAGAVAVEAPCEIVLDAFPNDRHRGQVVMVGPRLNRAKATALVKVKFLDPVPELRAEMAARVGFLREALDPEKLHAAPQTVVSKSAIVERGGQKFVFALRGDAVHLERVTLGEALGGRFVLAEGPSSGTRVAENPGPDLMDGQMVKESEAK</sequence>
<evidence type="ECO:0000313" key="7">
    <source>
        <dbReference type="EMBL" id="WXA99581.1"/>
    </source>
</evidence>
<evidence type="ECO:0000256" key="1">
    <source>
        <dbReference type="ARBA" id="ARBA00009477"/>
    </source>
</evidence>
<keyword evidence="4" id="KW-1133">Transmembrane helix</keyword>
<evidence type="ECO:0000259" key="5">
    <source>
        <dbReference type="Pfam" id="PF25917"/>
    </source>
</evidence>